<evidence type="ECO:0000256" key="1">
    <source>
        <dbReference type="SAM" id="MobiDB-lite"/>
    </source>
</evidence>
<gene>
    <name evidence="3" type="ORF">GCM10010307_61290</name>
</gene>
<evidence type="ECO:0000313" key="4">
    <source>
        <dbReference type="Proteomes" id="UP001500151"/>
    </source>
</evidence>
<dbReference type="Pfam" id="PF02775">
    <property type="entry name" value="TPP_enzyme_C"/>
    <property type="match status" value="1"/>
</dbReference>
<dbReference type="CDD" id="cd00568">
    <property type="entry name" value="TPP_enzymes"/>
    <property type="match status" value="1"/>
</dbReference>
<dbReference type="Proteomes" id="UP001500151">
    <property type="component" value="Unassembled WGS sequence"/>
</dbReference>
<keyword evidence="4" id="KW-1185">Reference proteome</keyword>
<evidence type="ECO:0000313" key="3">
    <source>
        <dbReference type="EMBL" id="GAA2651456.1"/>
    </source>
</evidence>
<organism evidence="3 4">
    <name type="scientific">Streptomyces vastus</name>
    <dbReference type="NCBI Taxonomy" id="285451"/>
    <lineage>
        <taxon>Bacteria</taxon>
        <taxon>Bacillati</taxon>
        <taxon>Actinomycetota</taxon>
        <taxon>Actinomycetes</taxon>
        <taxon>Kitasatosporales</taxon>
        <taxon>Streptomycetaceae</taxon>
        <taxon>Streptomyces</taxon>
    </lineage>
</organism>
<dbReference type="SUPFAM" id="SSF52518">
    <property type="entry name" value="Thiamin diphosphate-binding fold (THDP-binding)"/>
    <property type="match status" value="1"/>
</dbReference>
<sequence length="168" mass="18601">MVSNDNAYGNVRRIQGDEFEGRFIGRDLSSPDFVRLAESFSVPAVRAEAPARLAAARSGSQGLPHRTGPLTDRGAGGRDAQRVTTAARRLTRFGPGLRTPDRRARPLRRLLRPSSPVPGLIWRRRFMLHMCKFSRLLVSSQQSYVPGRLQGKGEPFHAQLTGEHGGFI</sequence>
<evidence type="ECO:0000259" key="2">
    <source>
        <dbReference type="Pfam" id="PF02775"/>
    </source>
</evidence>
<proteinExistence type="predicted"/>
<dbReference type="Gene3D" id="3.40.50.970">
    <property type="match status" value="1"/>
</dbReference>
<reference evidence="3 4" key="1">
    <citation type="journal article" date="2019" name="Int. J. Syst. Evol. Microbiol.">
        <title>The Global Catalogue of Microorganisms (GCM) 10K type strain sequencing project: providing services to taxonomists for standard genome sequencing and annotation.</title>
        <authorList>
            <consortium name="The Broad Institute Genomics Platform"/>
            <consortium name="The Broad Institute Genome Sequencing Center for Infectious Disease"/>
            <person name="Wu L."/>
            <person name="Ma J."/>
        </authorList>
    </citation>
    <scope>NUCLEOTIDE SEQUENCE [LARGE SCALE GENOMIC DNA]</scope>
    <source>
        <strain evidence="3 4">JCM 4524</strain>
    </source>
</reference>
<protein>
    <recommendedName>
        <fullName evidence="2">Thiamine pyrophosphate enzyme TPP-binding domain-containing protein</fullName>
    </recommendedName>
</protein>
<dbReference type="InterPro" id="IPR011766">
    <property type="entry name" value="TPP_enzyme_TPP-bd"/>
</dbReference>
<dbReference type="EMBL" id="BAAASJ010000098">
    <property type="protein sequence ID" value="GAA2651456.1"/>
    <property type="molecule type" value="Genomic_DNA"/>
</dbReference>
<feature type="region of interest" description="Disordered" evidence="1">
    <location>
        <begin position="56"/>
        <end position="81"/>
    </location>
</feature>
<accession>A0ABN3RFL3</accession>
<feature type="domain" description="Thiamine pyrophosphate enzyme TPP-binding" evidence="2">
    <location>
        <begin position="2"/>
        <end position="56"/>
    </location>
</feature>
<comment type="caution">
    <text evidence="3">The sequence shown here is derived from an EMBL/GenBank/DDBJ whole genome shotgun (WGS) entry which is preliminary data.</text>
</comment>
<dbReference type="InterPro" id="IPR029061">
    <property type="entry name" value="THDP-binding"/>
</dbReference>
<name>A0ABN3RFL3_9ACTN</name>